<keyword evidence="7" id="KW-0653">Protein transport</keyword>
<dbReference type="AlphaFoldDB" id="A0A521ELR4"/>
<proteinExistence type="inferred from homology"/>
<organism evidence="12 13">
    <name type="scientific">Gracilimonas mengyeensis</name>
    <dbReference type="NCBI Taxonomy" id="1302730"/>
    <lineage>
        <taxon>Bacteria</taxon>
        <taxon>Pseudomonadati</taxon>
        <taxon>Balneolota</taxon>
        <taxon>Balneolia</taxon>
        <taxon>Balneolales</taxon>
        <taxon>Balneolaceae</taxon>
        <taxon>Gracilimonas</taxon>
    </lineage>
</organism>
<evidence type="ECO:0000313" key="13">
    <source>
        <dbReference type="Proteomes" id="UP000317557"/>
    </source>
</evidence>
<keyword evidence="6 11" id="KW-0812">Transmembrane</keyword>
<sequence>MQFLPLLFLMGSPEDSNAGIINLVFLGAIFLVFYFFIIRPQSKRQKEIKEKVEEMKKGDKLVTSSGIIGILNSIDDDSVLVEVDSGVKIRMLKSAITDVNPNKQDK</sequence>
<name>A0A521ELR4_9BACT</name>
<dbReference type="EMBL" id="FXTP01000012">
    <property type="protein sequence ID" value="SMO84842.1"/>
    <property type="molecule type" value="Genomic_DNA"/>
</dbReference>
<evidence type="ECO:0000256" key="10">
    <source>
        <dbReference type="ARBA" id="ARBA00023136"/>
    </source>
</evidence>
<evidence type="ECO:0000256" key="8">
    <source>
        <dbReference type="ARBA" id="ARBA00022989"/>
    </source>
</evidence>
<gene>
    <name evidence="12" type="ORF">SAMN06265219_112140</name>
</gene>
<comment type="subcellular location">
    <subcellularLocation>
        <location evidence="1">Cell membrane</location>
        <topology evidence="1">Single-pass membrane protein</topology>
    </subcellularLocation>
</comment>
<protein>
    <recommendedName>
        <fullName evidence="3">Sec translocon accessory complex subunit YajC</fullName>
    </recommendedName>
</protein>
<evidence type="ECO:0000256" key="6">
    <source>
        <dbReference type="ARBA" id="ARBA00022692"/>
    </source>
</evidence>
<keyword evidence="4" id="KW-0813">Transport</keyword>
<comment type="similarity">
    <text evidence="2">Belongs to the YajC family.</text>
</comment>
<accession>A0A521ELR4</accession>
<evidence type="ECO:0000256" key="7">
    <source>
        <dbReference type="ARBA" id="ARBA00022927"/>
    </source>
</evidence>
<dbReference type="SMART" id="SM01323">
    <property type="entry name" value="YajC"/>
    <property type="match status" value="1"/>
</dbReference>
<dbReference type="Proteomes" id="UP000317557">
    <property type="component" value="Unassembled WGS sequence"/>
</dbReference>
<feature type="transmembrane region" description="Helical" evidence="11">
    <location>
        <begin position="20"/>
        <end position="38"/>
    </location>
</feature>
<dbReference type="InterPro" id="IPR003849">
    <property type="entry name" value="Preprotein_translocase_YajC"/>
</dbReference>
<evidence type="ECO:0000313" key="12">
    <source>
        <dbReference type="EMBL" id="SMO84842.1"/>
    </source>
</evidence>
<keyword evidence="13" id="KW-1185">Reference proteome</keyword>
<evidence type="ECO:0000256" key="1">
    <source>
        <dbReference type="ARBA" id="ARBA00004162"/>
    </source>
</evidence>
<evidence type="ECO:0000256" key="3">
    <source>
        <dbReference type="ARBA" id="ARBA00014962"/>
    </source>
</evidence>
<keyword evidence="8 11" id="KW-1133">Transmembrane helix</keyword>
<keyword evidence="5" id="KW-1003">Cell membrane</keyword>
<dbReference type="PANTHER" id="PTHR33909">
    <property type="entry name" value="SEC TRANSLOCON ACCESSORY COMPLEX SUBUNIT YAJC"/>
    <property type="match status" value="1"/>
</dbReference>
<dbReference type="PRINTS" id="PR01853">
    <property type="entry name" value="YAJCTRNLCASE"/>
</dbReference>
<evidence type="ECO:0000256" key="5">
    <source>
        <dbReference type="ARBA" id="ARBA00022475"/>
    </source>
</evidence>
<reference evidence="12 13" key="1">
    <citation type="submission" date="2017-05" db="EMBL/GenBank/DDBJ databases">
        <authorList>
            <person name="Varghese N."/>
            <person name="Submissions S."/>
        </authorList>
    </citation>
    <scope>NUCLEOTIDE SEQUENCE [LARGE SCALE GENOMIC DNA]</scope>
    <source>
        <strain evidence="12 13">DSM 21985</strain>
    </source>
</reference>
<dbReference type="OrthoDB" id="9800132at2"/>
<dbReference type="GO" id="GO:0005886">
    <property type="term" value="C:plasma membrane"/>
    <property type="evidence" value="ECO:0007669"/>
    <property type="project" value="UniProtKB-SubCell"/>
</dbReference>
<dbReference type="Pfam" id="PF02699">
    <property type="entry name" value="YajC"/>
    <property type="match status" value="1"/>
</dbReference>
<dbReference type="RefSeq" id="WP_142455285.1">
    <property type="nucleotide sequence ID" value="NZ_FXTP01000012.1"/>
</dbReference>
<evidence type="ECO:0000256" key="2">
    <source>
        <dbReference type="ARBA" id="ARBA00006742"/>
    </source>
</evidence>
<keyword evidence="10 11" id="KW-0472">Membrane</keyword>
<dbReference type="PANTHER" id="PTHR33909:SF1">
    <property type="entry name" value="SEC TRANSLOCON ACCESSORY COMPLEX SUBUNIT YAJC"/>
    <property type="match status" value="1"/>
</dbReference>
<evidence type="ECO:0000256" key="4">
    <source>
        <dbReference type="ARBA" id="ARBA00022448"/>
    </source>
</evidence>
<dbReference type="NCBIfam" id="TIGR00739">
    <property type="entry name" value="yajC"/>
    <property type="match status" value="1"/>
</dbReference>
<evidence type="ECO:0000256" key="11">
    <source>
        <dbReference type="SAM" id="Phobius"/>
    </source>
</evidence>
<evidence type="ECO:0000256" key="9">
    <source>
        <dbReference type="ARBA" id="ARBA00023010"/>
    </source>
</evidence>
<keyword evidence="9" id="KW-0811">Translocation</keyword>
<dbReference type="GO" id="GO:0015031">
    <property type="term" value="P:protein transport"/>
    <property type="evidence" value="ECO:0007669"/>
    <property type="project" value="UniProtKB-KW"/>
</dbReference>